<gene>
    <name evidence="4" type="ORF">SAMN05216207_100478</name>
</gene>
<dbReference type="Proteomes" id="UP000199614">
    <property type="component" value="Unassembled WGS sequence"/>
</dbReference>
<keyword evidence="2" id="KW-1133">Transmembrane helix</keyword>
<feature type="transmembrane region" description="Helical" evidence="2">
    <location>
        <begin position="155"/>
        <end position="181"/>
    </location>
</feature>
<keyword evidence="2" id="KW-0472">Membrane</keyword>
<feature type="transmembrane region" description="Helical" evidence="2">
    <location>
        <begin position="49"/>
        <end position="67"/>
    </location>
</feature>
<feature type="domain" description="DUF1468" evidence="3">
    <location>
        <begin position="14"/>
        <end position="214"/>
    </location>
</feature>
<dbReference type="OrthoDB" id="5119225at2"/>
<keyword evidence="2" id="KW-0812">Transmembrane</keyword>
<dbReference type="InterPro" id="IPR009936">
    <property type="entry name" value="DUF1468"/>
</dbReference>
<name>A0A1I4UGL5_PSUAM</name>
<sequence length="221" mass="21408">MRTRPAHLSRGALVVPAILVALGIFLLYGTLTMEVVGDGGLFGPTTMPWIVAVLCFVVAAGLTFDILRPRPEYDGVAAGAVPAAVPAGGAAAGGADDAAAATGHTGVDPGSPDGVGPDGVGPDGAGSGSEASGDAVADAPDAVNSAAVLTAVGGVAAFIVVLPWLGWILAATGLFTALAAALGNRRWFPVVLAGLALASAIQVVFSGLLGISLPAGFVGGF</sequence>
<evidence type="ECO:0000313" key="4">
    <source>
        <dbReference type="EMBL" id="SFM87930.1"/>
    </source>
</evidence>
<dbReference type="STRING" id="260086.SAMN05216207_100478"/>
<reference evidence="4 5" key="1">
    <citation type="submission" date="2016-10" db="EMBL/GenBank/DDBJ databases">
        <authorList>
            <person name="de Groot N.N."/>
        </authorList>
    </citation>
    <scope>NUCLEOTIDE SEQUENCE [LARGE SCALE GENOMIC DNA]</scope>
    <source>
        <strain evidence="4 5">CGMCC 4.1877</strain>
    </source>
</reference>
<feature type="transmembrane region" description="Helical" evidence="2">
    <location>
        <begin position="12"/>
        <end position="29"/>
    </location>
</feature>
<evidence type="ECO:0000256" key="1">
    <source>
        <dbReference type="SAM" id="MobiDB-lite"/>
    </source>
</evidence>
<evidence type="ECO:0000313" key="5">
    <source>
        <dbReference type="Proteomes" id="UP000199614"/>
    </source>
</evidence>
<evidence type="ECO:0000256" key="2">
    <source>
        <dbReference type="SAM" id="Phobius"/>
    </source>
</evidence>
<dbReference type="Pfam" id="PF07331">
    <property type="entry name" value="TctB"/>
    <property type="match status" value="1"/>
</dbReference>
<dbReference type="EMBL" id="FOUY01000004">
    <property type="protein sequence ID" value="SFM87930.1"/>
    <property type="molecule type" value="Genomic_DNA"/>
</dbReference>
<accession>A0A1I4UGL5</accession>
<dbReference type="RefSeq" id="WP_093338355.1">
    <property type="nucleotide sequence ID" value="NZ_FOUY01000004.1"/>
</dbReference>
<keyword evidence="5" id="KW-1185">Reference proteome</keyword>
<feature type="compositionally biased region" description="Low complexity" evidence="1">
    <location>
        <begin position="99"/>
        <end position="115"/>
    </location>
</feature>
<feature type="region of interest" description="Disordered" evidence="1">
    <location>
        <begin position="99"/>
        <end position="136"/>
    </location>
</feature>
<feature type="compositionally biased region" description="Gly residues" evidence="1">
    <location>
        <begin position="116"/>
        <end position="127"/>
    </location>
</feature>
<protein>
    <submittedName>
        <fullName evidence="4">Putative tricarboxylic transport membrane protein</fullName>
    </submittedName>
</protein>
<dbReference type="AlphaFoldDB" id="A0A1I4UGL5"/>
<feature type="transmembrane region" description="Helical" evidence="2">
    <location>
        <begin position="187"/>
        <end position="211"/>
    </location>
</feature>
<organism evidence="4 5">
    <name type="scientific">Pseudonocardia ammonioxydans</name>
    <dbReference type="NCBI Taxonomy" id="260086"/>
    <lineage>
        <taxon>Bacteria</taxon>
        <taxon>Bacillati</taxon>
        <taxon>Actinomycetota</taxon>
        <taxon>Actinomycetes</taxon>
        <taxon>Pseudonocardiales</taxon>
        <taxon>Pseudonocardiaceae</taxon>
        <taxon>Pseudonocardia</taxon>
    </lineage>
</organism>
<evidence type="ECO:0000259" key="3">
    <source>
        <dbReference type="Pfam" id="PF07331"/>
    </source>
</evidence>
<proteinExistence type="predicted"/>